<reference evidence="1" key="1">
    <citation type="submission" date="2019-05" db="EMBL/GenBank/DDBJ databases">
        <authorList>
            <person name="Piombo E."/>
        </authorList>
    </citation>
    <scope>NUCLEOTIDE SEQUENCE</scope>
    <source>
        <strain evidence="1">C2S</strain>
    </source>
</reference>
<proteinExistence type="predicted"/>
<name>A0A9Q9S039_FUSFU</name>
<dbReference type="EMBL" id="CABFJX010000422">
    <property type="protein sequence ID" value="VTT83994.1"/>
    <property type="molecule type" value="Genomic_DNA"/>
</dbReference>
<dbReference type="AlphaFoldDB" id="A0A9Q9S039"/>
<gene>
    <name evidence="1" type="ORF">C2S_12947</name>
</gene>
<comment type="caution">
    <text evidence="1">The sequence shown here is derived from an EMBL/GenBank/DDBJ whole genome shotgun (WGS) entry which is preliminary data.</text>
</comment>
<organism evidence="1 2">
    <name type="scientific">Fusarium fujikuroi</name>
    <name type="common">Bakanae and foot rot disease fungus</name>
    <name type="synonym">Gibberella fujikuroi</name>
    <dbReference type="NCBI Taxonomy" id="5127"/>
    <lineage>
        <taxon>Eukaryota</taxon>
        <taxon>Fungi</taxon>
        <taxon>Dikarya</taxon>
        <taxon>Ascomycota</taxon>
        <taxon>Pezizomycotina</taxon>
        <taxon>Sordariomycetes</taxon>
        <taxon>Hypocreomycetidae</taxon>
        <taxon>Hypocreales</taxon>
        <taxon>Nectriaceae</taxon>
        <taxon>Fusarium</taxon>
        <taxon>Fusarium fujikuroi species complex</taxon>
    </lineage>
</organism>
<dbReference type="Proteomes" id="UP000760494">
    <property type="component" value="Unassembled WGS sequence"/>
</dbReference>
<evidence type="ECO:0000313" key="1">
    <source>
        <dbReference type="EMBL" id="VTT83994.1"/>
    </source>
</evidence>
<evidence type="ECO:0000313" key="2">
    <source>
        <dbReference type="Proteomes" id="UP000760494"/>
    </source>
</evidence>
<accession>A0A9Q9S039</accession>
<protein>
    <submittedName>
        <fullName evidence="1">Uncharacterized protein</fullName>
    </submittedName>
</protein>
<sequence length="108" mass="12430">MWPGRIFRPRSVFIYNYENSSTHSIDRSSTTQSMRFVSWNTLDGPVPAAEAMLRAVVYGCRDMCWAEAYARPRGEMEDTAAAQWYGLDQLLIGVQSLRLWSMWKVDAT</sequence>